<dbReference type="InterPro" id="IPR004090">
    <property type="entry name" value="Chemotax_Me-accpt_rcpt"/>
</dbReference>
<dbReference type="Proteomes" id="UP000238071">
    <property type="component" value="Unassembled WGS sequence"/>
</dbReference>
<dbReference type="Pfam" id="PF21927">
    <property type="entry name" value="McpB_HAMP_2"/>
    <property type="match status" value="1"/>
</dbReference>
<gene>
    <name evidence="10" type="ORF">B0F88_102159</name>
</gene>
<reference evidence="10 11" key="1">
    <citation type="submission" date="2018-02" db="EMBL/GenBank/DDBJ databases">
        <title>Subsurface microbial communities from deep shales in Ohio and West Virginia, USA.</title>
        <authorList>
            <person name="Wrighton K."/>
        </authorList>
    </citation>
    <scope>NUCLEOTIDE SEQUENCE [LARGE SCALE GENOMIC DNA]</scope>
    <source>
        <strain evidence="10 11">OWC-G53F</strain>
    </source>
</reference>
<evidence type="ECO:0000256" key="3">
    <source>
        <dbReference type="ARBA" id="ARBA00023224"/>
    </source>
</evidence>
<keyword evidence="7" id="KW-1133">Transmembrane helix</keyword>
<feature type="region of interest" description="Disordered" evidence="6">
    <location>
        <begin position="813"/>
        <end position="836"/>
    </location>
</feature>
<dbReference type="FunFam" id="1.10.287.950:FF:000001">
    <property type="entry name" value="Methyl-accepting chemotaxis sensory transducer"/>
    <property type="match status" value="1"/>
</dbReference>
<feature type="transmembrane region" description="Helical" evidence="7">
    <location>
        <begin position="89"/>
        <end position="106"/>
    </location>
</feature>
<dbReference type="InterPro" id="IPR054421">
    <property type="entry name" value="McpB_HAMP_2nd"/>
</dbReference>
<evidence type="ECO:0000313" key="10">
    <source>
        <dbReference type="EMBL" id="PPK73180.1"/>
    </source>
</evidence>
<organism evidence="10 11">
    <name type="scientific">Methylobacter tundripaludum</name>
    <dbReference type="NCBI Taxonomy" id="173365"/>
    <lineage>
        <taxon>Bacteria</taxon>
        <taxon>Pseudomonadati</taxon>
        <taxon>Pseudomonadota</taxon>
        <taxon>Gammaproteobacteria</taxon>
        <taxon>Methylococcales</taxon>
        <taxon>Methylococcaceae</taxon>
        <taxon>Methylobacter</taxon>
    </lineage>
</organism>
<feature type="compositionally biased region" description="Polar residues" evidence="6">
    <location>
        <begin position="813"/>
        <end position="829"/>
    </location>
</feature>
<dbReference type="GO" id="GO:0007165">
    <property type="term" value="P:signal transduction"/>
    <property type="evidence" value="ECO:0007669"/>
    <property type="project" value="UniProtKB-KW"/>
</dbReference>
<dbReference type="Gene3D" id="1.10.287.950">
    <property type="entry name" value="Methyl-accepting chemotaxis protein"/>
    <property type="match status" value="1"/>
</dbReference>
<keyword evidence="2" id="KW-0488">Methylation</keyword>
<dbReference type="InterPro" id="IPR004089">
    <property type="entry name" value="MCPsignal_dom"/>
</dbReference>
<dbReference type="RefSeq" id="WP_258076542.1">
    <property type="nucleotide sequence ID" value="NZ_PTIY01000002.1"/>
</dbReference>
<dbReference type="EMBL" id="PTIY01000002">
    <property type="protein sequence ID" value="PPK73180.1"/>
    <property type="molecule type" value="Genomic_DNA"/>
</dbReference>
<comment type="subcellular location">
    <subcellularLocation>
        <location evidence="1">Membrane</location>
    </subcellularLocation>
</comment>
<accession>A0A2S6H6Y2</accession>
<dbReference type="Gene3D" id="1.20.120.1530">
    <property type="match status" value="2"/>
</dbReference>
<evidence type="ECO:0000259" key="8">
    <source>
        <dbReference type="PROSITE" id="PS50111"/>
    </source>
</evidence>
<dbReference type="GO" id="GO:0006935">
    <property type="term" value="P:chemotaxis"/>
    <property type="evidence" value="ECO:0007669"/>
    <property type="project" value="InterPro"/>
</dbReference>
<dbReference type="Pfam" id="PF18575">
    <property type="entry name" value="HAMP_N3"/>
    <property type="match status" value="1"/>
</dbReference>
<dbReference type="InterPro" id="IPR041395">
    <property type="entry name" value="McpB_HAMP_3rd"/>
</dbReference>
<feature type="transmembrane region" description="Helical" evidence="7">
    <location>
        <begin position="17"/>
        <end position="34"/>
    </location>
</feature>
<dbReference type="SMART" id="SM00283">
    <property type="entry name" value="MA"/>
    <property type="match status" value="1"/>
</dbReference>
<proteinExistence type="inferred from homology"/>
<dbReference type="SUPFAM" id="SSF58104">
    <property type="entry name" value="Methyl-accepting chemotaxis protein (MCP) signaling domain"/>
    <property type="match status" value="1"/>
</dbReference>
<dbReference type="GO" id="GO:0004888">
    <property type="term" value="F:transmembrane signaling receptor activity"/>
    <property type="evidence" value="ECO:0007669"/>
    <property type="project" value="InterPro"/>
</dbReference>
<dbReference type="Pfam" id="PF18947">
    <property type="entry name" value="HAMP_2"/>
    <property type="match status" value="1"/>
</dbReference>
<dbReference type="InterPro" id="IPR003660">
    <property type="entry name" value="HAMP_dom"/>
</dbReference>
<dbReference type="PROSITE" id="PS50111">
    <property type="entry name" value="CHEMOTAXIS_TRANSDUC_2"/>
    <property type="match status" value="1"/>
</dbReference>
<dbReference type="Gene3D" id="1.20.120.30">
    <property type="entry name" value="Aspartate receptor, ligand-binding domain"/>
    <property type="match status" value="1"/>
</dbReference>
<comment type="caution">
    <text evidence="10">The sequence shown here is derived from an EMBL/GenBank/DDBJ whole genome shotgun (WGS) entry which is preliminary data.</text>
</comment>
<name>A0A2S6H6Y2_9GAMM</name>
<dbReference type="GO" id="GO:0005886">
    <property type="term" value="C:plasma membrane"/>
    <property type="evidence" value="ECO:0007669"/>
    <property type="project" value="TreeGrafter"/>
</dbReference>
<dbReference type="InterPro" id="IPR025991">
    <property type="entry name" value="Chemoreceptor_zinc-bind_dom"/>
</dbReference>
<protein>
    <submittedName>
        <fullName evidence="10">Methyl-accepting chemotaxis protein</fullName>
    </submittedName>
</protein>
<dbReference type="PRINTS" id="PR00260">
    <property type="entry name" value="CHEMTRNSDUCR"/>
</dbReference>
<dbReference type="Pfam" id="PF13682">
    <property type="entry name" value="CZB"/>
    <property type="match status" value="1"/>
</dbReference>
<dbReference type="PANTHER" id="PTHR43531:SF14">
    <property type="entry name" value="METHYL-ACCEPTING CHEMOTAXIS PROTEIN I-RELATED"/>
    <property type="match status" value="1"/>
</dbReference>
<evidence type="ECO:0000256" key="4">
    <source>
        <dbReference type="ARBA" id="ARBA00029447"/>
    </source>
</evidence>
<evidence type="ECO:0000256" key="7">
    <source>
        <dbReference type="SAM" id="Phobius"/>
    </source>
</evidence>
<feature type="transmembrane region" description="Helical" evidence="7">
    <location>
        <begin position="145"/>
        <end position="167"/>
    </location>
</feature>
<evidence type="ECO:0000259" key="9">
    <source>
        <dbReference type="PROSITE" id="PS50885"/>
    </source>
</evidence>
<keyword evidence="3 5" id="KW-0807">Transducer</keyword>
<comment type="similarity">
    <text evidence="4">Belongs to the methyl-accepting chemotaxis (MCP) protein family.</text>
</comment>
<keyword evidence="7" id="KW-0472">Membrane</keyword>
<evidence type="ECO:0000256" key="6">
    <source>
        <dbReference type="SAM" id="MobiDB-lite"/>
    </source>
</evidence>
<evidence type="ECO:0000256" key="1">
    <source>
        <dbReference type="ARBA" id="ARBA00004370"/>
    </source>
</evidence>
<dbReference type="PANTHER" id="PTHR43531">
    <property type="entry name" value="PROTEIN ICFG"/>
    <property type="match status" value="1"/>
</dbReference>
<dbReference type="AlphaFoldDB" id="A0A2S6H6Y2"/>
<feature type="transmembrane region" description="Helical" evidence="7">
    <location>
        <begin position="40"/>
        <end position="58"/>
    </location>
</feature>
<dbReference type="Pfam" id="PF00015">
    <property type="entry name" value="MCPsignal"/>
    <property type="match status" value="1"/>
</dbReference>
<dbReference type="PROSITE" id="PS50885">
    <property type="entry name" value="HAMP"/>
    <property type="match status" value="1"/>
</dbReference>
<dbReference type="InterPro" id="IPR051310">
    <property type="entry name" value="MCP_chemotaxis"/>
</dbReference>
<evidence type="ECO:0000256" key="5">
    <source>
        <dbReference type="PROSITE-ProRule" id="PRU00284"/>
    </source>
</evidence>
<feature type="domain" description="HAMP" evidence="9">
    <location>
        <begin position="359"/>
        <end position="403"/>
    </location>
</feature>
<keyword evidence="11" id="KW-1185">Reference proteome</keyword>
<keyword evidence="7" id="KW-0812">Transmembrane</keyword>
<feature type="domain" description="Methyl-accepting transducer" evidence="8">
    <location>
        <begin position="408"/>
        <end position="637"/>
    </location>
</feature>
<evidence type="ECO:0000256" key="2">
    <source>
        <dbReference type="ARBA" id="ARBA00022481"/>
    </source>
</evidence>
<dbReference type="CDD" id="cd11386">
    <property type="entry name" value="MCP_signal"/>
    <property type="match status" value="1"/>
</dbReference>
<evidence type="ECO:0000313" key="11">
    <source>
        <dbReference type="Proteomes" id="UP000238071"/>
    </source>
</evidence>
<sequence>MNDQEDLLKPIRTKVDGVMMITVVTVFLVTVVVGLVYDGIVFSLAVGLPAVVIPFLIWRSTPGTLISRLAMASAFVIQIAIQIQVSHGLIEIHFGLFVVLAFLLAYRDWRPIIFATGLVAVHHLACNYLQSMQLDVWVFRNGPNFGVVLLHAAYLVFEAVILVFLAVQLRIEGIESATVAFLANRIGNGDLSSKIDTGRNNGTEGTLQSMKAMQDSINSFVVAQGVMAQKHAEGWIHEQIDAAQFPGTYGKMAKEINELVASHVAVKMQVVDIVSQYARGDFSRDMDRLPGDKAKVTAAVDAVKTALLGINNEIKTLAEAGAKGDFSCRAHADNYEFLFKDILTDLNTLIETCDSGFSDIERVAKALAQGDLTQTISQNYPGAFGQVKEAVNETVENLKNTIGGIRDSVDTISNAAKEIAAGNNDLSHRTEEQAASLEETAASMEELTSTVQQNSENAKHASRLAVSASDIAGRGVNAVSEVVTTMEGINQASSKIVDIISVIDSIAFQTNILALNAAVEAARAGEQGRGFAVVAVEVRNLAQRASAAAGEIKNLIGDSVERVEDGSKLVAQAGKTMQEIVSSIRSVTTIMSEISAASVEQTSGIEQVNQAITQMDDVTQQNAALVEQAAAASESLEEQTEHLSAAVASFKLHGSSQVADNSVKTKSVAYSQADRKSAPVKIETYKNAPVSDEVGIDLDKALEQHSEWKVKLRAAISKRQEMDVATISKDDCCELGKWLHGGAKPQLSHKPSYSECVSKHAAFHIEAGRVAAMINAKKFSEAETMLGTGSPFVSASTTVGVAIMRLKKDVKSPSSTAVVKPKSQVTTANADEWEEF</sequence>